<evidence type="ECO:0000313" key="3">
    <source>
        <dbReference type="Proteomes" id="UP000444721"/>
    </source>
</evidence>
<dbReference type="VEuPathDB" id="AmoebaDB:NfTy_071100"/>
<sequence length="149" mass="16648">MNVKCQQQTLSYFQTKEQYATFKKHNHSESGAEPRITVNSTSKVLSFQGQYFNRGGCELNLRARKSTKKELQLIGAISDLGCSVTVSSTFDRRHSALHIALNSTPREGSGDSGSWCAKVNDQNQWVKVYFGEIVSVYEVAIQGRSDYGQ</sequence>
<dbReference type="Gene3D" id="2.60.120.260">
    <property type="entry name" value="Galactose-binding domain-like"/>
    <property type="match status" value="1"/>
</dbReference>
<feature type="domain" description="F5/8 type C" evidence="1">
    <location>
        <begin position="66"/>
        <end position="149"/>
    </location>
</feature>
<accession>A0A6A5BU78</accession>
<dbReference type="SUPFAM" id="SSF49785">
    <property type="entry name" value="Galactose-binding domain-like"/>
    <property type="match status" value="1"/>
</dbReference>
<dbReference type="AlphaFoldDB" id="A0A6A5BU78"/>
<dbReference type="EMBL" id="VFQX01000034">
    <property type="protein sequence ID" value="KAF0977478.1"/>
    <property type="molecule type" value="Genomic_DNA"/>
</dbReference>
<name>A0A6A5BU78_NAEFO</name>
<dbReference type="OrthoDB" id="10067267at2759"/>
<organism evidence="2 3">
    <name type="scientific">Naegleria fowleri</name>
    <name type="common">Brain eating amoeba</name>
    <dbReference type="NCBI Taxonomy" id="5763"/>
    <lineage>
        <taxon>Eukaryota</taxon>
        <taxon>Discoba</taxon>
        <taxon>Heterolobosea</taxon>
        <taxon>Tetramitia</taxon>
        <taxon>Eutetramitia</taxon>
        <taxon>Vahlkampfiidae</taxon>
        <taxon>Naegleria</taxon>
    </lineage>
</organism>
<dbReference type="RefSeq" id="XP_044562191.1">
    <property type="nucleotide sequence ID" value="XM_044706778.1"/>
</dbReference>
<evidence type="ECO:0000313" key="2">
    <source>
        <dbReference type="EMBL" id="KAF0977478.1"/>
    </source>
</evidence>
<dbReference type="GeneID" id="68110688"/>
<comment type="caution">
    <text evidence="2">The sequence shown here is derived from an EMBL/GenBank/DDBJ whole genome shotgun (WGS) entry which is preliminary data.</text>
</comment>
<reference evidence="2 3" key="1">
    <citation type="journal article" date="2019" name="Sci. Rep.">
        <title>Nanopore sequencing improves the draft genome of the human pathogenic amoeba Naegleria fowleri.</title>
        <authorList>
            <person name="Liechti N."/>
            <person name="Schurch N."/>
            <person name="Bruggmann R."/>
            <person name="Wittwer M."/>
        </authorList>
    </citation>
    <scope>NUCLEOTIDE SEQUENCE [LARGE SCALE GENOMIC DNA]</scope>
    <source>
        <strain evidence="2 3">ATCC 30894</strain>
    </source>
</reference>
<keyword evidence="3" id="KW-1185">Reference proteome</keyword>
<dbReference type="VEuPathDB" id="AmoebaDB:FDP41_003470"/>
<protein>
    <recommendedName>
        <fullName evidence="1">F5/8 type C domain-containing protein</fullName>
    </recommendedName>
</protein>
<dbReference type="InterPro" id="IPR000421">
    <property type="entry name" value="FA58C"/>
</dbReference>
<dbReference type="VEuPathDB" id="AmoebaDB:NF0063330"/>
<evidence type="ECO:0000259" key="1">
    <source>
        <dbReference type="PROSITE" id="PS50022"/>
    </source>
</evidence>
<dbReference type="PROSITE" id="PS50022">
    <property type="entry name" value="FA58C_3"/>
    <property type="match status" value="1"/>
</dbReference>
<dbReference type="InterPro" id="IPR008979">
    <property type="entry name" value="Galactose-bd-like_sf"/>
</dbReference>
<dbReference type="Proteomes" id="UP000444721">
    <property type="component" value="Unassembled WGS sequence"/>
</dbReference>
<gene>
    <name evidence="2" type="ORF">FDP41_003470</name>
</gene>
<proteinExistence type="predicted"/>